<accession>A0A196S857</accession>
<name>A0A196S857_BLAHN</name>
<evidence type="ECO:0000313" key="2">
    <source>
        <dbReference type="Proteomes" id="UP000078348"/>
    </source>
</evidence>
<organism evidence="1 2">
    <name type="scientific">Blastocystis sp. subtype 1 (strain ATCC 50177 / NandII)</name>
    <dbReference type="NCBI Taxonomy" id="478820"/>
    <lineage>
        <taxon>Eukaryota</taxon>
        <taxon>Sar</taxon>
        <taxon>Stramenopiles</taxon>
        <taxon>Bigyra</taxon>
        <taxon>Opalozoa</taxon>
        <taxon>Opalinata</taxon>
        <taxon>Blastocystidae</taxon>
        <taxon>Blastocystis</taxon>
    </lineage>
</organism>
<proteinExistence type="predicted"/>
<keyword evidence="2" id="KW-1185">Reference proteome</keyword>
<dbReference type="AlphaFoldDB" id="A0A196S857"/>
<protein>
    <submittedName>
        <fullName evidence="1">Uncharacterized protein</fullName>
    </submittedName>
</protein>
<reference evidence="1 2" key="1">
    <citation type="submission" date="2016-05" db="EMBL/GenBank/DDBJ databases">
        <title>Nuclear genome of Blastocystis sp. subtype 1 NandII.</title>
        <authorList>
            <person name="Gentekaki E."/>
            <person name="Curtis B."/>
            <person name="Stairs C."/>
            <person name="Eme L."/>
            <person name="Herman E."/>
            <person name="Klimes V."/>
            <person name="Arias M.C."/>
            <person name="Elias M."/>
            <person name="Hilliou F."/>
            <person name="Klute M."/>
            <person name="Malik S.-B."/>
            <person name="Pightling A."/>
            <person name="Rachubinski R."/>
            <person name="Salas D."/>
            <person name="Schlacht A."/>
            <person name="Suga H."/>
            <person name="Archibald J."/>
            <person name="Ball S.G."/>
            <person name="Clark G."/>
            <person name="Dacks J."/>
            <person name="Van Der Giezen M."/>
            <person name="Tsaousis A."/>
            <person name="Roger A."/>
        </authorList>
    </citation>
    <scope>NUCLEOTIDE SEQUENCE [LARGE SCALE GENOMIC DNA]</scope>
    <source>
        <strain evidence="2">ATCC 50177 / NandII</strain>
    </source>
</reference>
<gene>
    <name evidence="1" type="ORF">AV274_6070</name>
</gene>
<dbReference type="SUPFAM" id="SSF52058">
    <property type="entry name" value="L domain-like"/>
    <property type="match status" value="1"/>
</dbReference>
<comment type="caution">
    <text evidence="1">The sequence shown here is derived from an EMBL/GenBank/DDBJ whole genome shotgun (WGS) entry which is preliminary data.</text>
</comment>
<dbReference type="EMBL" id="LXWW01000556">
    <property type="protein sequence ID" value="OAO12267.1"/>
    <property type="molecule type" value="Genomic_DNA"/>
</dbReference>
<dbReference type="OrthoDB" id="10649529at2759"/>
<dbReference type="Gene3D" id="3.80.10.10">
    <property type="entry name" value="Ribonuclease Inhibitor"/>
    <property type="match status" value="1"/>
</dbReference>
<dbReference type="Proteomes" id="UP000078348">
    <property type="component" value="Unassembled WGS sequence"/>
</dbReference>
<evidence type="ECO:0000313" key="1">
    <source>
        <dbReference type="EMBL" id="OAO12267.1"/>
    </source>
</evidence>
<dbReference type="InterPro" id="IPR032675">
    <property type="entry name" value="LRR_dom_sf"/>
</dbReference>
<sequence length="306" mass="35083">MFLTLIPIHMKIGVLKESTELFDGWYVKRARRGVMEGELDVEDLRVEVHTWDEWKNVSKEVTDLVIPSNCCNEEGFKMFDVSELTCFENVKDVRLTGLKWLESVVIGEKSFTNEDTRLDSRPSGDFYLQSCGRVKELKIGCQSFYDFTTIMIDDMPSLEVIEIGEVNKVSANFDYASEFELEDLPALKSITIGDEALSQCFYVSIKDLPELTSIQLGASALVFINDDFSELHIGNLPELTTLTTVNNSCTFFNPRIIDLHYMPKLTNLFLDKRCAFRRKEKVNQYGIPAIFRPYLELPNFSLSRRG</sequence>